<accession>A0AAN4VXI4</accession>
<feature type="transmembrane region" description="Helical" evidence="1">
    <location>
        <begin position="270"/>
        <end position="291"/>
    </location>
</feature>
<sequence length="345" mass="39623">MQNIENLDGIYLLRLMKEATFIFKNRKHWNKLKRVLKEEEGADPDQLSELYVRTNDDLAYSRTFYPKGESKRYLNQLLRELHYHIYRSRDVDFTYFIRYWWEILPTEIARHPIPYLTSFTFFFLSFLIGIISSAHDGEFVRVILGDSYVNMTLDNIANGDPMAVYKSSSELEMVSGITVNNIMVSFNAFTVGIFACLGTLKILFHNGVMLGAFQGFLLDHIDWKDYFFTVWLHGTLEISAIVIAGGAGIQLGASWLFPGDRSRLDALKKGGKSALVVIVSLIPVFMMAGFIEGVMTRHTEWSYFLRAVIVSLSAIYILVVYIIRPISIFFTLKKQEDEFTTSTLN</sequence>
<keyword evidence="1" id="KW-1133">Transmembrane helix</keyword>
<dbReference type="PANTHER" id="PTHR35337:SF1">
    <property type="entry name" value="SLR1478 PROTEIN"/>
    <property type="match status" value="1"/>
</dbReference>
<reference evidence="2 3" key="1">
    <citation type="submission" date="2021-12" db="EMBL/GenBank/DDBJ databases">
        <title>Genome sequencing of bacteria with rrn-lacking chromosome and rrn-plasmid.</title>
        <authorList>
            <person name="Anda M."/>
            <person name="Iwasaki W."/>
        </authorList>
    </citation>
    <scope>NUCLEOTIDE SEQUENCE [LARGE SCALE GENOMIC DNA]</scope>
    <source>
        <strain evidence="2 3">NBRC 15940</strain>
    </source>
</reference>
<protein>
    <submittedName>
        <fullName evidence="2">Membrane protein</fullName>
    </submittedName>
</protein>
<evidence type="ECO:0000256" key="1">
    <source>
        <dbReference type="SAM" id="Phobius"/>
    </source>
</evidence>
<dbReference type="EMBL" id="BQKE01000001">
    <property type="protein sequence ID" value="GJM61889.1"/>
    <property type="molecule type" value="Genomic_DNA"/>
</dbReference>
<dbReference type="InterPro" id="IPR002798">
    <property type="entry name" value="SpoIIM-like"/>
</dbReference>
<dbReference type="Proteomes" id="UP001310022">
    <property type="component" value="Unassembled WGS sequence"/>
</dbReference>
<dbReference type="PANTHER" id="PTHR35337">
    <property type="entry name" value="SLR1478 PROTEIN"/>
    <property type="match status" value="1"/>
</dbReference>
<dbReference type="RefSeq" id="WP_338237329.1">
    <property type="nucleotide sequence ID" value="NZ_BQKE01000001.1"/>
</dbReference>
<proteinExistence type="predicted"/>
<feature type="transmembrane region" description="Helical" evidence="1">
    <location>
        <begin position="238"/>
        <end position="258"/>
    </location>
</feature>
<feature type="transmembrane region" description="Helical" evidence="1">
    <location>
        <begin position="173"/>
        <end position="195"/>
    </location>
</feature>
<dbReference type="Pfam" id="PF01944">
    <property type="entry name" value="SpoIIM"/>
    <property type="match status" value="1"/>
</dbReference>
<comment type="caution">
    <text evidence="2">The sequence shown here is derived from an EMBL/GenBank/DDBJ whole genome shotgun (WGS) entry which is preliminary data.</text>
</comment>
<evidence type="ECO:0000313" key="2">
    <source>
        <dbReference type="EMBL" id="GJM61889.1"/>
    </source>
</evidence>
<organism evidence="2 3">
    <name type="scientific">Persicobacter diffluens</name>
    <dbReference type="NCBI Taxonomy" id="981"/>
    <lineage>
        <taxon>Bacteria</taxon>
        <taxon>Pseudomonadati</taxon>
        <taxon>Bacteroidota</taxon>
        <taxon>Cytophagia</taxon>
        <taxon>Cytophagales</taxon>
        <taxon>Persicobacteraceae</taxon>
        <taxon>Persicobacter</taxon>
    </lineage>
</organism>
<evidence type="ECO:0000313" key="3">
    <source>
        <dbReference type="Proteomes" id="UP001310022"/>
    </source>
</evidence>
<name>A0AAN4VXI4_9BACT</name>
<feature type="transmembrane region" description="Helical" evidence="1">
    <location>
        <begin position="113"/>
        <end position="134"/>
    </location>
</feature>
<feature type="transmembrane region" description="Helical" evidence="1">
    <location>
        <begin position="303"/>
        <end position="323"/>
    </location>
</feature>
<keyword evidence="1" id="KW-0472">Membrane</keyword>
<gene>
    <name evidence="2" type="ORF">PEDI_24410</name>
</gene>
<dbReference type="AlphaFoldDB" id="A0AAN4VXI4"/>
<keyword evidence="1" id="KW-0812">Transmembrane</keyword>
<keyword evidence="3" id="KW-1185">Reference proteome</keyword>